<sequence length="117" mass="12383">MRTELYDLVTHKGVFMNMQQMMKQAQAMQRRLADAQAKLKDITVSSSTGGGMVKVEGTADGKITSITLDPEALHPDDVELLQDSILAAVNDCLASASAAANQQMGAVTGGMNIPGLF</sequence>
<dbReference type="GO" id="GO:0003677">
    <property type="term" value="F:DNA binding"/>
    <property type="evidence" value="ECO:0007669"/>
    <property type="project" value="UniProtKB-UniRule"/>
</dbReference>
<dbReference type="InterPro" id="IPR036894">
    <property type="entry name" value="YbaB-like_sf"/>
</dbReference>
<dbReference type="PIRSF" id="PIRSF004555">
    <property type="entry name" value="UCP004555"/>
    <property type="match status" value="1"/>
</dbReference>
<comment type="similarity">
    <text evidence="2">Belongs to the YbaB/EbfC family.</text>
</comment>
<keyword evidence="3" id="KW-0175">Coiled coil</keyword>
<dbReference type="Proteomes" id="UP000005947">
    <property type="component" value="Unassembled WGS sequence"/>
</dbReference>
<comment type="function">
    <text evidence="2">Binds to DNA and alters its conformation. May be involved in regulation of gene expression, nucleoid organization and DNA protection.</text>
</comment>
<dbReference type="Pfam" id="PF02575">
    <property type="entry name" value="YbaB_DNA_bd"/>
    <property type="match status" value="1"/>
</dbReference>
<gene>
    <name evidence="4" type="ORF">HMPREF0091_10108</name>
</gene>
<dbReference type="NCBIfam" id="TIGR00103">
    <property type="entry name" value="DNA_YbaB_EbfC"/>
    <property type="match status" value="1"/>
</dbReference>
<comment type="subcellular location">
    <subcellularLocation>
        <location evidence="2">Cytoplasm</location>
        <location evidence="2">Nucleoid</location>
    </subcellularLocation>
</comment>
<reference evidence="4 5" key="1">
    <citation type="submission" date="2011-02" db="EMBL/GenBank/DDBJ databases">
        <authorList>
            <person name="Muzny D."/>
            <person name="Qin X."/>
            <person name="Buhay C."/>
            <person name="Dugan-Rocha S."/>
            <person name="Ding Y."/>
            <person name="Chen G."/>
            <person name="Hawes A."/>
            <person name="Holder M."/>
            <person name="Jhangiani S."/>
            <person name="Johnson A."/>
            <person name="Khan Z."/>
            <person name="Li Z."/>
            <person name="Liu W."/>
            <person name="Liu X."/>
            <person name="Perez L."/>
            <person name="Shen H."/>
            <person name="Wang Q."/>
            <person name="Watt J."/>
            <person name="Xi L."/>
            <person name="Xin Y."/>
            <person name="Zhou J."/>
            <person name="Deng J."/>
            <person name="Jiang H."/>
            <person name="Liu Y."/>
            <person name="Qu J."/>
            <person name="Song X.-Z."/>
            <person name="Zhang L."/>
            <person name="Villasana D."/>
            <person name="Johnson A."/>
            <person name="Liu J."/>
            <person name="Liyanage D."/>
            <person name="Lorensuhewa L."/>
            <person name="Robinson T."/>
            <person name="Song A."/>
            <person name="Song B.-B."/>
            <person name="Dinh H."/>
            <person name="Thornton R."/>
            <person name="Coyle M."/>
            <person name="Francisco L."/>
            <person name="Jackson L."/>
            <person name="Javaid M."/>
            <person name="Korchina V."/>
            <person name="Kovar C."/>
            <person name="Mata R."/>
            <person name="Mathew T."/>
            <person name="Ngo R."/>
            <person name="Nguyen L."/>
            <person name="Nguyen N."/>
            <person name="Okwuonu G."/>
            <person name="Ongeri F."/>
            <person name="Pham C."/>
            <person name="Simmons D."/>
            <person name="Wilczek-Boney K."/>
            <person name="Hale W."/>
            <person name="Jakkamsetti A."/>
            <person name="Pham P."/>
            <person name="Ruth R."/>
            <person name="San Lucas F."/>
            <person name="Warren J."/>
            <person name="Zhang J."/>
            <person name="Zhao Z."/>
            <person name="Zhou C."/>
            <person name="Zhu D."/>
            <person name="Lee S."/>
            <person name="Bess C."/>
            <person name="Blankenburg K."/>
            <person name="Forbes L."/>
            <person name="Fu Q."/>
            <person name="Gubbala S."/>
            <person name="Hirani K."/>
            <person name="Jayaseelan J.C."/>
            <person name="Lara F."/>
            <person name="Munidasa M."/>
            <person name="Palculict T."/>
            <person name="Patil S."/>
            <person name="Pu L.-L."/>
            <person name="Saada N."/>
            <person name="Tang L."/>
            <person name="Weissenberger G."/>
            <person name="Zhu Y."/>
            <person name="Hemphill L."/>
            <person name="Shang Y."/>
            <person name="Youmans B."/>
            <person name="Ayvaz T."/>
            <person name="Ross M."/>
            <person name="Santibanez J."/>
            <person name="Aqrawi P."/>
            <person name="Gross S."/>
            <person name="Joshi V."/>
            <person name="Fowler G."/>
            <person name="Nazareth L."/>
            <person name="Reid J."/>
            <person name="Worley K."/>
            <person name="Petrosino J."/>
            <person name="Highlander S."/>
            <person name="Gibbs R."/>
        </authorList>
    </citation>
    <scope>NUCLEOTIDE SEQUENCE [LARGE SCALE GENOMIC DNA]</scope>
    <source>
        <strain evidence="4 5">DSM 15829</strain>
    </source>
</reference>
<organism evidence="4 5">
    <name type="scientific">Fannyhessea vaginae DSM 15829</name>
    <dbReference type="NCBI Taxonomy" id="525256"/>
    <lineage>
        <taxon>Bacteria</taxon>
        <taxon>Bacillati</taxon>
        <taxon>Actinomycetota</taxon>
        <taxon>Coriobacteriia</taxon>
        <taxon>Coriobacteriales</taxon>
        <taxon>Atopobiaceae</taxon>
        <taxon>Fannyhessea</taxon>
    </lineage>
</organism>
<evidence type="ECO:0000256" key="1">
    <source>
        <dbReference type="ARBA" id="ARBA00023125"/>
    </source>
</evidence>
<dbReference type="PANTHER" id="PTHR33449">
    <property type="entry name" value="NUCLEOID-ASSOCIATED PROTEIN YBAB"/>
    <property type="match status" value="1"/>
</dbReference>
<dbReference type="GO" id="GO:0005829">
    <property type="term" value="C:cytosol"/>
    <property type="evidence" value="ECO:0007669"/>
    <property type="project" value="TreeGrafter"/>
</dbReference>
<keyword evidence="5" id="KW-1185">Reference proteome</keyword>
<dbReference type="eggNOG" id="COG0718">
    <property type="taxonomic scope" value="Bacteria"/>
</dbReference>
<proteinExistence type="inferred from homology"/>
<dbReference type="InterPro" id="IPR004401">
    <property type="entry name" value="YbaB/EbfC"/>
</dbReference>
<keyword evidence="2" id="KW-0963">Cytoplasm</keyword>
<evidence type="ECO:0000313" key="5">
    <source>
        <dbReference type="Proteomes" id="UP000005947"/>
    </source>
</evidence>
<accession>F1T5M7</accession>
<dbReference type="SUPFAM" id="SSF82607">
    <property type="entry name" value="YbaB-like"/>
    <property type="match status" value="1"/>
</dbReference>
<dbReference type="AlphaFoldDB" id="F1T5M7"/>
<keyword evidence="1 2" id="KW-0238">DNA-binding</keyword>
<comment type="caution">
    <text evidence="4">The sequence shown here is derived from an EMBL/GenBank/DDBJ whole genome shotgun (WGS) entry which is preliminary data.</text>
</comment>
<dbReference type="Gene3D" id="3.30.1310.10">
    <property type="entry name" value="Nucleoid-associated protein YbaB-like domain"/>
    <property type="match status" value="1"/>
</dbReference>
<dbReference type="PANTHER" id="PTHR33449:SF1">
    <property type="entry name" value="NUCLEOID-ASSOCIATED PROTEIN YBAB"/>
    <property type="match status" value="1"/>
</dbReference>
<feature type="coiled-coil region" evidence="3">
    <location>
        <begin position="18"/>
        <end position="45"/>
    </location>
</feature>
<dbReference type="HAMAP" id="MF_00274">
    <property type="entry name" value="DNA_YbaB_EbfC"/>
    <property type="match status" value="1"/>
</dbReference>
<name>F1T5M7_9ACTN</name>
<dbReference type="GO" id="GO:0043590">
    <property type="term" value="C:bacterial nucleoid"/>
    <property type="evidence" value="ECO:0007669"/>
    <property type="project" value="UniProtKB-UniRule"/>
</dbReference>
<evidence type="ECO:0000256" key="3">
    <source>
        <dbReference type="SAM" id="Coils"/>
    </source>
</evidence>
<comment type="subunit">
    <text evidence="2">Homodimer.</text>
</comment>
<evidence type="ECO:0000256" key="2">
    <source>
        <dbReference type="HAMAP-Rule" id="MF_00274"/>
    </source>
</evidence>
<evidence type="ECO:0000313" key="4">
    <source>
        <dbReference type="EMBL" id="EGF23161.1"/>
    </source>
</evidence>
<protein>
    <recommendedName>
        <fullName evidence="2">Nucleoid-associated protein HMPREF0091_10108</fullName>
    </recommendedName>
</protein>
<dbReference type="EMBL" id="ACGK02000001">
    <property type="protein sequence ID" value="EGF23161.1"/>
    <property type="molecule type" value="Genomic_DNA"/>
</dbReference>